<dbReference type="EMBL" id="ATBP01000159">
    <property type="protein sequence ID" value="ETR72338.1"/>
    <property type="molecule type" value="Genomic_DNA"/>
</dbReference>
<protein>
    <submittedName>
        <fullName evidence="2">Acriflavin resistance protein</fullName>
    </submittedName>
</protein>
<dbReference type="SUPFAM" id="SSF82693">
    <property type="entry name" value="Multidrug efflux transporter AcrB pore domain, PN1, PN2, PC1 and PC2 subdomains"/>
    <property type="match status" value="2"/>
</dbReference>
<dbReference type="GO" id="GO:0005886">
    <property type="term" value="C:plasma membrane"/>
    <property type="evidence" value="ECO:0007669"/>
    <property type="project" value="TreeGrafter"/>
</dbReference>
<feature type="transmembrane region" description="Helical" evidence="1">
    <location>
        <begin position="334"/>
        <end position="353"/>
    </location>
</feature>
<dbReference type="Gene3D" id="3.30.2090.10">
    <property type="entry name" value="Multidrug efflux transporter AcrB TolC docking domain, DN and DC subdomains"/>
    <property type="match status" value="2"/>
</dbReference>
<gene>
    <name evidence="2" type="ORF">OMM_01796</name>
</gene>
<accession>A0A1V1PC16</accession>
<feature type="transmembrane region" description="Helical" evidence="1">
    <location>
        <begin position="12"/>
        <end position="33"/>
    </location>
</feature>
<feature type="transmembrane region" description="Helical" evidence="1">
    <location>
        <begin position="956"/>
        <end position="975"/>
    </location>
</feature>
<dbReference type="PRINTS" id="PR00702">
    <property type="entry name" value="ACRIFLAVINRP"/>
</dbReference>
<dbReference type="Gene3D" id="1.20.1640.10">
    <property type="entry name" value="Multidrug efflux transporter AcrB transmembrane domain"/>
    <property type="match status" value="2"/>
</dbReference>
<organism evidence="2 3">
    <name type="scientific">Candidatus Magnetoglobus multicellularis str. Araruama</name>
    <dbReference type="NCBI Taxonomy" id="890399"/>
    <lineage>
        <taxon>Bacteria</taxon>
        <taxon>Pseudomonadati</taxon>
        <taxon>Thermodesulfobacteriota</taxon>
        <taxon>Desulfobacteria</taxon>
        <taxon>Desulfobacterales</taxon>
        <taxon>Desulfobacteraceae</taxon>
        <taxon>Candidatus Magnetoglobus</taxon>
    </lineage>
</organism>
<dbReference type="Gene3D" id="3.30.70.1430">
    <property type="entry name" value="Multidrug efflux transporter AcrB pore domain"/>
    <property type="match status" value="2"/>
</dbReference>
<feature type="transmembrane region" description="Helical" evidence="1">
    <location>
        <begin position="987"/>
        <end position="1013"/>
    </location>
</feature>
<dbReference type="Gene3D" id="3.30.70.1320">
    <property type="entry name" value="Multidrug efflux transporter AcrB pore domain like"/>
    <property type="match status" value="1"/>
</dbReference>
<dbReference type="GO" id="GO:0042910">
    <property type="term" value="F:xenobiotic transmembrane transporter activity"/>
    <property type="evidence" value="ECO:0007669"/>
    <property type="project" value="TreeGrafter"/>
</dbReference>
<sequence>MNTTPKGTIAWMATRSVPANLLMMIFLVGGLLFTQKIKKEIFPNFELDRIMVSVSYPGASPDEVEKGIILSIEESIQGIEGIKSIDARASEGSATVTIEILEGENNNQVLRDIQNQIERINTFPEDAEAPMVYLATRKRWVVSLVLYGQQSEMVLRTVSEDIRDQLLQENDISLVELTGARDYEICIEINQHMLRQYKLTLDQVAQSIRRTALDLPGGALKTARGDIMIRMKERRDKSHEFGKIPIKTTADGSMLLLEDIAVIQEGFEESNHYATYNGLPAIRVDVYRVGDQSPTAVAKAVVRQMALINQTLPPGLFLDKRRDRSSYYQQRLDLLIRNGLLGLILVFVLLAIFLEMRLAFWVSLGIPISFLGSMLILTQLDMSINMVTMFAFIVSLGIVVDDAIVVGESIYQRRQGGLDWENASIQGTLDIAMPVTFSVLTNMVAFLPLFFVPGFMGKIFQNIPVVVISVFAISLVESLYILPAHLGHTRQTNKQGFFRNLQQRFSQFFIKCVHNYYGPLLKLCLRNRYITLCISIAILMIATGYVKSGRMGFELFPKTESDFAKVTVTLPYGVPVEKTDFVQKKLVQSAQVVARENGGKKLVAGIFARIKENETSIWVFLTPPKERPISTADFTSKWRKQVGKLVGIEWIKFESDAQGPGSGSSLSIGLSHRSMDILKAASEELASALNQYPNVIDIDDGFQAGKEQIDFQMRPAGINAGLRPYDVARQIRYAYHGVEVLRQQRARNEVKVVVRLPLKERSAEYYLEEMIILTPDGTEMPLRDAVFFKRGHAYTKIERKNGRRLVMVEADVRPRSQTSKVLASLKESVLPDLVQKYDGLTYQFEGRHADQRESMQSLITGLMLALMVIYAMLAIPFNSYAQPFIVIMAVPFGVVGAILGHLIMGYSLCVISMFGVVALSGVVINDSLVLIELANRQFQQGASTHDAIFSAGLKRFRPILLTTLTTFGGLAPMIFETSRQARFLIPMAISLGFGIVFATGIMLVLIPCLYLILDDMA</sequence>
<proteinExistence type="predicted"/>
<dbReference type="InterPro" id="IPR001036">
    <property type="entry name" value="Acrflvin-R"/>
</dbReference>
<reference evidence="3" key="1">
    <citation type="submission" date="2012-11" db="EMBL/GenBank/DDBJ databases">
        <authorList>
            <person name="Lucero-Rivera Y.E."/>
            <person name="Tovar-Ramirez D."/>
        </authorList>
    </citation>
    <scope>NUCLEOTIDE SEQUENCE [LARGE SCALE GENOMIC DNA]</scope>
    <source>
        <strain evidence="3">Araruama</strain>
    </source>
</reference>
<evidence type="ECO:0000313" key="2">
    <source>
        <dbReference type="EMBL" id="ETR72338.1"/>
    </source>
</evidence>
<keyword evidence="1" id="KW-0472">Membrane</keyword>
<dbReference type="AlphaFoldDB" id="A0A1V1PC16"/>
<evidence type="ECO:0000313" key="3">
    <source>
        <dbReference type="Proteomes" id="UP000189670"/>
    </source>
</evidence>
<dbReference type="InterPro" id="IPR027463">
    <property type="entry name" value="AcrB_DN_DC_subdom"/>
</dbReference>
<feature type="transmembrane region" description="Helical" evidence="1">
    <location>
        <begin position="389"/>
        <end position="411"/>
    </location>
</feature>
<evidence type="ECO:0000256" key="1">
    <source>
        <dbReference type="SAM" id="Phobius"/>
    </source>
</evidence>
<dbReference type="SUPFAM" id="SSF82714">
    <property type="entry name" value="Multidrug efflux transporter AcrB TolC docking domain, DN and DC subdomains"/>
    <property type="match status" value="1"/>
</dbReference>
<dbReference type="Pfam" id="PF00873">
    <property type="entry name" value="ACR_tran"/>
    <property type="match status" value="1"/>
</dbReference>
<feature type="transmembrane region" description="Helical" evidence="1">
    <location>
        <begin position="463"/>
        <end position="482"/>
    </location>
</feature>
<keyword evidence="1" id="KW-1133">Transmembrane helix</keyword>
<dbReference type="PANTHER" id="PTHR32063">
    <property type="match status" value="1"/>
</dbReference>
<comment type="caution">
    <text evidence="2">The sequence shown here is derived from an EMBL/GenBank/DDBJ whole genome shotgun (WGS) entry which is preliminary data.</text>
</comment>
<keyword evidence="1" id="KW-0812">Transmembrane</keyword>
<feature type="transmembrane region" description="Helical" evidence="1">
    <location>
        <begin position="431"/>
        <end position="451"/>
    </location>
</feature>
<feature type="transmembrane region" description="Helical" evidence="1">
    <location>
        <begin position="906"/>
        <end position="924"/>
    </location>
</feature>
<name>A0A1V1PC16_9BACT</name>
<dbReference type="PANTHER" id="PTHR32063:SF33">
    <property type="entry name" value="RND SUPERFAMILY EFFLUX PUMP PERMEASE COMPONENT"/>
    <property type="match status" value="1"/>
</dbReference>
<feature type="transmembrane region" description="Helical" evidence="1">
    <location>
        <begin position="881"/>
        <end position="899"/>
    </location>
</feature>
<dbReference type="Gene3D" id="3.30.70.1440">
    <property type="entry name" value="Multidrug efflux transporter AcrB pore domain"/>
    <property type="match status" value="1"/>
</dbReference>
<feature type="transmembrane region" description="Helical" evidence="1">
    <location>
        <begin position="359"/>
        <end position="377"/>
    </location>
</feature>
<dbReference type="Proteomes" id="UP000189670">
    <property type="component" value="Unassembled WGS sequence"/>
</dbReference>
<feature type="transmembrane region" description="Helical" evidence="1">
    <location>
        <begin position="529"/>
        <end position="546"/>
    </location>
</feature>
<dbReference type="SUPFAM" id="SSF82866">
    <property type="entry name" value="Multidrug efflux transporter AcrB transmembrane domain"/>
    <property type="match status" value="2"/>
</dbReference>
<feature type="transmembrane region" description="Helical" evidence="1">
    <location>
        <begin position="857"/>
        <end position="875"/>
    </location>
</feature>